<dbReference type="AlphaFoldDB" id="A0A7Y0AT62"/>
<proteinExistence type="inferred from homology"/>
<dbReference type="SMART" id="SM00822">
    <property type="entry name" value="PKS_KR"/>
    <property type="match status" value="1"/>
</dbReference>
<dbReference type="InterPro" id="IPR002347">
    <property type="entry name" value="SDR_fam"/>
</dbReference>
<dbReference type="EMBL" id="JABBGK010000001">
    <property type="protein sequence ID" value="NML72920.1"/>
    <property type="molecule type" value="Genomic_DNA"/>
</dbReference>
<keyword evidence="2" id="KW-0560">Oxidoreductase</keyword>
<reference evidence="4 5" key="1">
    <citation type="submission" date="2020-04" db="EMBL/GenBank/DDBJ databases">
        <title>Rhizobium sp. S-51 isolated from soil.</title>
        <authorList>
            <person name="Dahal R.H."/>
        </authorList>
    </citation>
    <scope>NUCLEOTIDE SEQUENCE [LARGE SCALE GENOMIC DNA]</scope>
    <source>
        <strain evidence="4 5">S-51</strain>
    </source>
</reference>
<keyword evidence="5" id="KW-1185">Reference proteome</keyword>
<evidence type="ECO:0000313" key="5">
    <source>
        <dbReference type="Proteomes" id="UP000541470"/>
    </source>
</evidence>
<dbReference type="GO" id="GO:0016020">
    <property type="term" value="C:membrane"/>
    <property type="evidence" value="ECO:0007669"/>
    <property type="project" value="TreeGrafter"/>
</dbReference>
<evidence type="ECO:0000256" key="1">
    <source>
        <dbReference type="ARBA" id="ARBA00006484"/>
    </source>
</evidence>
<comment type="caution">
    <text evidence="4">The sequence shown here is derived from an EMBL/GenBank/DDBJ whole genome shotgun (WGS) entry which is preliminary data.</text>
</comment>
<dbReference type="GO" id="GO:0016491">
    <property type="term" value="F:oxidoreductase activity"/>
    <property type="evidence" value="ECO:0007669"/>
    <property type="project" value="UniProtKB-KW"/>
</dbReference>
<dbReference type="Proteomes" id="UP000541470">
    <property type="component" value="Unassembled WGS sequence"/>
</dbReference>
<organism evidence="4 5">
    <name type="scientific">Rhizobium terricola</name>
    <dbReference type="NCBI Taxonomy" id="2728849"/>
    <lineage>
        <taxon>Bacteria</taxon>
        <taxon>Pseudomonadati</taxon>
        <taxon>Pseudomonadota</taxon>
        <taxon>Alphaproteobacteria</taxon>
        <taxon>Hyphomicrobiales</taxon>
        <taxon>Rhizobiaceae</taxon>
        <taxon>Rhizobium/Agrobacterium group</taxon>
        <taxon>Rhizobium</taxon>
    </lineage>
</organism>
<gene>
    <name evidence="4" type="ORF">HHL25_02155</name>
</gene>
<protein>
    <submittedName>
        <fullName evidence="4">SDR family NAD(P)-dependent oxidoreductase</fullName>
    </submittedName>
</protein>
<dbReference type="InterPro" id="IPR057326">
    <property type="entry name" value="KR_dom"/>
</dbReference>
<dbReference type="InterPro" id="IPR036291">
    <property type="entry name" value="NAD(P)-bd_dom_sf"/>
</dbReference>
<dbReference type="Gene3D" id="3.40.50.720">
    <property type="entry name" value="NAD(P)-binding Rossmann-like Domain"/>
    <property type="match status" value="1"/>
</dbReference>
<dbReference type="InterPro" id="IPR020904">
    <property type="entry name" value="Sc_DH/Rdtase_CS"/>
</dbReference>
<evidence type="ECO:0000256" key="2">
    <source>
        <dbReference type="ARBA" id="ARBA00023002"/>
    </source>
</evidence>
<dbReference type="PANTHER" id="PTHR44196:SF1">
    <property type="entry name" value="DEHYDROGENASE_REDUCTASE SDR FAMILY MEMBER 7B"/>
    <property type="match status" value="1"/>
</dbReference>
<dbReference type="PROSITE" id="PS00061">
    <property type="entry name" value="ADH_SHORT"/>
    <property type="match status" value="1"/>
</dbReference>
<name>A0A7Y0AT62_9HYPH</name>
<dbReference type="RefSeq" id="WP_169586813.1">
    <property type="nucleotide sequence ID" value="NZ_JABBGK010000001.1"/>
</dbReference>
<evidence type="ECO:0000313" key="4">
    <source>
        <dbReference type="EMBL" id="NML72920.1"/>
    </source>
</evidence>
<accession>A0A7Y0AT62</accession>
<comment type="similarity">
    <text evidence="1">Belongs to the short-chain dehydrogenases/reductases (SDR) family.</text>
</comment>
<evidence type="ECO:0000259" key="3">
    <source>
        <dbReference type="SMART" id="SM00822"/>
    </source>
</evidence>
<dbReference type="SUPFAM" id="SSF51735">
    <property type="entry name" value="NAD(P)-binding Rossmann-fold domains"/>
    <property type="match status" value="1"/>
</dbReference>
<sequence length="256" mass="27333">MRRKSILITGAGSGIGLETALLFAGKGWLVGAADIDAASVERLAARAPAGSIVPLVGDVTDRAAATRMTDTFLEHTLGYLDVAFLSAGILRMGPFVEITPEDHALINRVNIDGILTMIGATFEALKKTPDAHLISMSSASAEYGVPELAVYAASKAFVRSLTEGLAIEFAQHGITVSAITVAYVATPMVHDAKVKSRSLQKLGVKITPDRVARTVWRAAHGRKLMWRIGLDAKVLNLVVRLFGDHFSIIARRLGGY</sequence>
<dbReference type="PANTHER" id="PTHR44196">
    <property type="entry name" value="DEHYDROGENASE/REDUCTASE SDR FAMILY MEMBER 7B"/>
    <property type="match status" value="1"/>
</dbReference>
<feature type="domain" description="Ketoreductase" evidence="3">
    <location>
        <begin position="4"/>
        <end position="182"/>
    </location>
</feature>
<dbReference type="Pfam" id="PF00106">
    <property type="entry name" value="adh_short"/>
    <property type="match status" value="1"/>
</dbReference>
<dbReference type="PRINTS" id="PR00081">
    <property type="entry name" value="GDHRDH"/>
</dbReference>